<dbReference type="PANTHER" id="PTHR44809">
    <property type="match status" value="1"/>
</dbReference>
<feature type="repeat" description="TPR" evidence="1">
    <location>
        <begin position="149"/>
        <end position="182"/>
    </location>
</feature>
<dbReference type="InterPro" id="IPR002201">
    <property type="entry name" value="Glyco_trans_9"/>
</dbReference>
<sequence length="490" mass="52360">MARGFCFPGPPFPVGRCAKVQCRRALPPLALAGREGRRAMRHDRMRQEHRYDAAIAHLLAGRTRPAEVGLRAVVAVNPRSAPAHYHLGLALRGERKWKAAAQAFRSALALDPAHARAEASLALMLLQTTSATAAEPHARRAAVADPGDPLILAALGNILRYLGRLTEAREAFDAALKLAPDHVDARFGRGFLSLLEGDYASGLIDYEFRESRTDGADPGFAPQWRGEDIRGRSLLAYGEQGLGDGLQFLRFLPPLVARGVQVTVMAPGPLTALARASLAGVRVLEPGDRPSFDVCCPLPSLPLYCGARPEALPARGGYLSVPPGRVAAWKARLGDSADMTVALAWAGNPDHTNDHNRSMTPADLAPLLQVPGVRWISVQKGPAAADLPRRLGVLDLGGELKDFADTAAVMTLADLVVSVDSAPCHLAGALGRPVWTMIPFAPDWRWGLSGTDSAWYGSMRLYRQDQLEAGWTGAVEAAARDLAALAAARA</sequence>
<dbReference type="AlphaFoldDB" id="A0A2N5CSZ3"/>
<dbReference type="Proteomes" id="UP000234483">
    <property type="component" value="Unassembled WGS sequence"/>
</dbReference>
<dbReference type="KEGG" id="cfh:C1707_24310"/>
<name>A0A2N5CSZ3_9CAUL</name>
<proteinExistence type="predicted"/>
<protein>
    <submittedName>
        <fullName evidence="3">Uncharacterized protein</fullName>
    </submittedName>
</protein>
<organism evidence="3 4">
    <name type="scientific">Caulobacter flavus</name>
    <dbReference type="NCBI Taxonomy" id="1679497"/>
    <lineage>
        <taxon>Bacteria</taxon>
        <taxon>Pseudomonadati</taxon>
        <taxon>Pseudomonadota</taxon>
        <taxon>Alphaproteobacteria</taxon>
        <taxon>Caulobacterales</taxon>
        <taxon>Caulobacteraceae</taxon>
        <taxon>Caulobacter</taxon>
    </lineage>
</organism>
<feature type="repeat" description="TPR" evidence="1">
    <location>
        <begin position="81"/>
        <end position="114"/>
    </location>
</feature>
<reference evidence="3 4" key="1">
    <citation type="submission" date="2017-12" db="EMBL/GenBank/DDBJ databases">
        <title>The genome sequence of Caulobacter flavus CGMCC1 15093.</title>
        <authorList>
            <person name="Gao J."/>
            <person name="Mao X."/>
            <person name="Sun J."/>
        </authorList>
    </citation>
    <scope>NUCLEOTIDE SEQUENCE [LARGE SCALE GENOMIC DNA]</scope>
    <source>
        <strain evidence="3 4">CGMCC1 15093</strain>
    </source>
</reference>
<keyword evidence="1" id="KW-0802">TPR repeat</keyword>
<evidence type="ECO:0000256" key="1">
    <source>
        <dbReference type="PROSITE-ProRule" id="PRU00339"/>
    </source>
</evidence>
<dbReference type="Proteomes" id="UP000281192">
    <property type="component" value="Chromosome"/>
</dbReference>
<dbReference type="GO" id="GO:0016757">
    <property type="term" value="F:glycosyltransferase activity"/>
    <property type="evidence" value="ECO:0007669"/>
    <property type="project" value="InterPro"/>
</dbReference>
<dbReference type="SUPFAM" id="SSF53756">
    <property type="entry name" value="UDP-Glycosyltransferase/glycogen phosphorylase"/>
    <property type="match status" value="1"/>
</dbReference>
<dbReference type="PROSITE" id="PS50005">
    <property type="entry name" value="TPR"/>
    <property type="match status" value="2"/>
</dbReference>
<dbReference type="SMART" id="SM00028">
    <property type="entry name" value="TPR"/>
    <property type="match status" value="2"/>
</dbReference>
<dbReference type="InterPro" id="IPR052943">
    <property type="entry name" value="TMTC_O-mannosyl-trnsfr"/>
</dbReference>
<gene>
    <name evidence="2" type="ORF">C1707_24310</name>
    <name evidence="3" type="ORF">CFHF_12370</name>
</gene>
<dbReference type="PANTHER" id="PTHR44809:SF1">
    <property type="entry name" value="PROTEIN O-MANNOSYL-TRANSFERASE TMTC1"/>
    <property type="match status" value="1"/>
</dbReference>
<dbReference type="Pfam" id="PF13432">
    <property type="entry name" value="TPR_16"/>
    <property type="match status" value="2"/>
</dbReference>
<dbReference type="Pfam" id="PF01075">
    <property type="entry name" value="Glyco_transf_9"/>
    <property type="match status" value="1"/>
</dbReference>
<evidence type="ECO:0000313" key="3">
    <source>
        <dbReference type="EMBL" id="PLR14771.1"/>
    </source>
</evidence>
<reference evidence="2 5" key="2">
    <citation type="submission" date="2018-01" db="EMBL/GenBank/DDBJ databases">
        <title>Complete genome sequence of Caulobacter flavus RHGG3.</title>
        <authorList>
            <person name="Yang E."/>
        </authorList>
    </citation>
    <scope>NUCLEOTIDE SEQUENCE [LARGE SCALE GENOMIC DNA]</scope>
    <source>
        <strain evidence="2 5">RHGG3</strain>
    </source>
</reference>
<evidence type="ECO:0000313" key="5">
    <source>
        <dbReference type="Proteomes" id="UP000281192"/>
    </source>
</evidence>
<dbReference type="EMBL" id="CP026100">
    <property type="protein sequence ID" value="AYV49126.1"/>
    <property type="molecule type" value="Genomic_DNA"/>
</dbReference>
<keyword evidence="5" id="KW-1185">Reference proteome</keyword>
<dbReference type="Gene3D" id="3.40.50.2000">
    <property type="entry name" value="Glycogen Phosphorylase B"/>
    <property type="match status" value="1"/>
</dbReference>
<dbReference type="EMBL" id="PJRQ01000024">
    <property type="protein sequence ID" value="PLR14771.1"/>
    <property type="molecule type" value="Genomic_DNA"/>
</dbReference>
<dbReference type="InterPro" id="IPR011990">
    <property type="entry name" value="TPR-like_helical_dom_sf"/>
</dbReference>
<dbReference type="InterPro" id="IPR019734">
    <property type="entry name" value="TPR_rpt"/>
</dbReference>
<accession>A0A2N5CSZ3</accession>
<evidence type="ECO:0000313" key="2">
    <source>
        <dbReference type="EMBL" id="AYV49126.1"/>
    </source>
</evidence>
<dbReference type="OrthoDB" id="7190635at2"/>
<dbReference type="SUPFAM" id="SSF48452">
    <property type="entry name" value="TPR-like"/>
    <property type="match status" value="1"/>
</dbReference>
<evidence type="ECO:0000313" key="4">
    <source>
        <dbReference type="Proteomes" id="UP000234483"/>
    </source>
</evidence>
<dbReference type="Gene3D" id="1.25.40.10">
    <property type="entry name" value="Tetratricopeptide repeat domain"/>
    <property type="match status" value="1"/>
</dbReference>